<feature type="compositionally biased region" description="Basic and acidic residues" evidence="3">
    <location>
        <begin position="259"/>
        <end position="273"/>
    </location>
</feature>
<dbReference type="GO" id="GO:0008289">
    <property type="term" value="F:lipid binding"/>
    <property type="evidence" value="ECO:0007669"/>
    <property type="project" value="InterPro"/>
</dbReference>
<proteinExistence type="predicted"/>
<keyword evidence="2" id="KW-0873">Pyrrolidone carboxylic acid</keyword>
<keyword evidence="7" id="KW-1185">Reference proteome</keyword>
<dbReference type="PROSITE" id="PS00213">
    <property type="entry name" value="LIPOCALIN"/>
    <property type="match status" value="1"/>
</dbReference>
<dbReference type="EMBL" id="JASPKZ010005711">
    <property type="protein sequence ID" value="KAJ9588108.1"/>
    <property type="molecule type" value="Genomic_DNA"/>
</dbReference>
<feature type="compositionally biased region" description="Polar residues" evidence="3">
    <location>
        <begin position="240"/>
        <end position="255"/>
    </location>
</feature>
<feature type="domain" description="Lipocalin/cytosolic fatty-acid binding" evidence="5">
    <location>
        <begin position="38"/>
        <end position="154"/>
    </location>
</feature>
<dbReference type="GO" id="GO:0006629">
    <property type="term" value="P:lipid metabolic process"/>
    <property type="evidence" value="ECO:0007669"/>
    <property type="project" value="TreeGrafter"/>
</dbReference>
<dbReference type="Pfam" id="PF08212">
    <property type="entry name" value="Lipocalin_2"/>
    <property type="match status" value="1"/>
</dbReference>
<feature type="signal peptide" evidence="4">
    <location>
        <begin position="1"/>
        <end position="19"/>
    </location>
</feature>
<dbReference type="FunFam" id="2.40.128.20:FF:000026">
    <property type="entry name" value="Apolipoprotein D-like Protein"/>
    <property type="match status" value="1"/>
</dbReference>
<evidence type="ECO:0000256" key="2">
    <source>
        <dbReference type="ARBA" id="ARBA00023283"/>
    </source>
</evidence>
<dbReference type="PRINTS" id="PR01219">
    <property type="entry name" value="APOLIPOPROTD"/>
</dbReference>
<evidence type="ECO:0000313" key="7">
    <source>
        <dbReference type="Proteomes" id="UP001233999"/>
    </source>
</evidence>
<dbReference type="Gene3D" id="2.40.128.20">
    <property type="match status" value="1"/>
</dbReference>
<protein>
    <recommendedName>
        <fullName evidence="1">Apolipoprotein D</fullName>
    </recommendedName>
</protein>
<dbReference type="InterPro" id="IPR022272">
    <property type="entry name" value="Lipocalin_CS"/>
</dbReference>
<dbReference type="SUPFAM" id="SSF50814">
    <property type="entry name" value="Lipocalins"/>
    <property type="match status" value="1"/>
</dbReference>
<dbReference type="InterPro" id="IPR000566">
    <property type="entry name" value="Lipocln_cytosolic_FA-bd_dom"/>
</dbReference>
<dbReference type="PANTHER" id="PTHR10612">
    <property type="entry name" value="APOLIPOPROTEIN D"/>
    <property type="match status" value="1"/>
</dbReference>
<evidence type="ECO:0000256" key="3">
    <source>
        <dbReference type="SAM" id="MobiDB-lite"/>
    </source>
</evidence>
<evidence type="ECO:0000313" key="6">
    <source>
        <dbReference type="EMBL" id="KAJ9588108.1"/>
    </source>
</evidence>
<keyword evidence="4" id="KW-0732">Signal</keyword>
<organism evidence="6 7">
    <name type="scientific">Diploptera punctata</name>
    <name type="common">Pacific beetle cockroach</name>
    <dbReference type="NCBI Taxonomy" id="6984"/>
    <lineage>
        <taxon>Eukaryota</taxon>
        <taxon>Metazoa</taxon>
        <taxon>Ecdysozoa</taxon>
        <taxon>Arthropoda</taxon>
        <taxon>Hexapoda</taxon>
        <taxon>Insecta</taxon>
        <taxon>Pterygota</taxon>
        <taxon>Neoptera</taxon>
        <taxon>Polyneoptera</taxon>
        <taxon>Dictyoptera</taxon>
        <taxon>Blattodea</taxon>
        <taxon>Blaberoidea</taxon>
        <taxon>Blaberidae</taxon>
        <taxon>Diplopterinae</taxon>
        <taxon>Diploptera</taxon>
    </lineage>
</organism>
<evidence type="ECO:0000256" key="1">
    <source>
        <dbReference type="ARBA" id="ARBA00019890"/>
    </source>
</evidence>
<dbReference type="AlphaFoldDB" id="A0AAD7ZWS8"/>
<dbReference type="GO" id="GO:0005737">
    <property type="term" value="C:cytoplasm"/>
    <property type="evidence" value="ECO:0007669"/>
    <property type="project" value="TreeGrafter"/>
</dbReference>
<accession>A0AAD7ZWS8</accession>
<gene>
    <name evidence="6" type="ORF">L9F63_018517</name>
</gene>
<dbReference type="PANTHER" id="PTHR10612:SF34">
    <property type="entry name" value="APOLIPOPROTEIN D"/>
    <property type="match status" value="1"/>
</dbReference>
<reference evidence="6" key="1">
    <citation type="journal article" date="2023" name="IScience">
        <title>Live-bearing cockroach genome reveals convergent evolutionary mechanisms linked to viviparity in insects and beyond.</title>
        <authorList>
            <person name="Fouks B."/>
            <person name="Harrison M.C."/>
            <person name="Mikhailova A.A."/>
            <person name="Marchal E."/>
            <person name="English S."/>
            <person name="Carruthers M."/>
            <person name="Jennings E.C."/>
            <person name="Chiamaka E.L."/>
            <person name="Frigard R.A."/>
            <person name="Pippel M."/>
            <person name="Attardo G.M."/>
            <person name="Benoit J.B."/>
            <person name="Bornberg-Bauer E."/>
            <person name="Tobe S.S."/>
        </authorList>
    </citation>
    <scope>NUCLEOTIDE SEQUENCE</scope>
    <source>
        <strain evidence="6">Stay&amp;Tobe</strain>
    </source>
</reference>
<reference evidence="6" key="2">
    <citation type="submission" date="2023-05" db="EMBL/GenBank/DDBJ databases">
        <authorList>
            <person name="Fouks B."/>
        </authorList>
    </citation>
    <scope>NUCLEOTIDE SEQUENCE</scope>
    <source>
        <strain evidence="6">Stay&amp;Tobe</strain>
        <tissue evidence="6">Testes</tissue>
    </source>
</reference>
<dbReference type="GO" id="GO:0000302">
    <property type="term" value="P:response to reactive oxygen species"/>
    <property type="evidence" value="ECO:0007669"/>
    <property type="project" value="TreeGrafter"/>
</dbReference>
<dbReference type="GO" id="GO:0007420">
    <property type="term" value="P:brain development"/>
    <property type="evidence" value="ECO:0007669"/>
    <property type="project" value="InterPro"/>
</dbReference>
<dbReference type="InterPro" id="IPR002969">
    <property type="entry name" value="ApolipopD"/>
</dbReference>
<evidence type="ECO:0000259" key="5">
    <source>
        <dbReference type="Pfam" id="PF08212"/>
    </source>
</evidence>
<dbReference type="GO" id="GO:0042246">
    <property type="term" value="P:tissue regeneration"/>
    <property type="evidence" value="ECO:0007669"/>
    <property type="project" value="InterPro"/>
</dbReference>
<feature type="chain" id="PRO_5042064247" description="Apolipoprotein D" evidence="4">
    <location>
        <begin position="20"/>
        <end position="273"/>
    </location>
</feature>
<feature type="region of interest" description="Disordered" evidence="3">
    <location>
        <begin position="192"/>
        <end position="273"/>
    </location>
</feature>
<comment type="caution">
    <text evidence="6">The sequence shown here is derived from an EMBL/GenBank/DDBJ whole genome shotgun (WGS) entry which is preliminary data.</text>
</comment>
<dbReference type="Proteomes" id="UP001233999">
    <property type="component" value="Unassembled WGS sequence"/>
</dbReference>
<dbReference type="InterPro" id="IPR012674">
    <property type="entry name" value="Calycin"/>
</dbReference>
<sequence length="273" mass="30566">MKGLQVLVFLLSTVLMVLAQGPGFGSCPEKYVPMAEFDFQRYLGVWYEAERSWTLFEAGTKCVKTNYTQTSDGKVHVQNEQTNRLTSVKRVLVGEMKQAGKAAEGKINIKYSTPIPLDATYNVLKTDYDSFSVVLYCRSYGLFNAQFAWIMTRERTPPGPVIQAAYGVLDQFDISRNFFVKTDQEKCDIAPAVPDVIPSNPQPITTPDVIPSNPQPITTPETRSPSKEMLPPEPSENKNDFIQNSPDKTADSQETLVEPVKEEVVINKDEKNV</sequence>
<evidence type="ECO:0000256" key="4">
    <source>
        <dbReference type="SAM" id="SignalP"/>
    </source>
</evidence>
<dbReference type="GO" id="GO:0006869">
    <property type="term" value="P:lipid transport"/>
    <property type="evidence" value="ECO:0007669"/>
    <property type="project" value="InterPro"/>
</dbReference>
<name>A0AAD7ZWS8_DIPPU</name>
<dbReference type="PROSITE" id="PS51257">
    <property type="entry name" value="PROKAR_LIPOPROTEIN"/>
    <property type="match status" value="1"/>
</dbReference>